<dbReference type="AlphaFoldDB" id="A0A845B0V0"/>
<dbReference type="InterPro" id="IPR038084">
    <property type="entry name" value="PduO/GlcC-like_sf"/>
</dbReference>
<dbReference type="InterPro" id="IPR005624">
    <property type="entry name" value="PduO/GlcC-like"/>
</dbReference>
<comment type="caution">
    <text evidence="2">The sequence shown here is derived from an EMBL/GenBank/DDBJ whole genome shotgun (WGS) entry which is preliminary data.</text>
</comment>
<evidence type="ECO:0008006" key="4">
    <source>
        <dbReference type="Google" id="ProtNLM"/>
    </source>
</evidence>
<dbReference type="EMBL" id="WTYL01000001">
    <property type="protein sequence ID" value="MXP43047.1"/>
    <property type="molecule type" value="Genomic_DNA"/>
</dbReference>
<name>A0A845B0V0_9SPHN</name>
<dbReference type="InterPro" id="IPR052517">
    <property type="entry name" value="GlcG_carb_metab_protein"/>
</dbReference>
<gene>
    <name evidence="2" type="ORF">GRI65_01095</name>
</gene>
<reference evidence="2 3" key="1">
    <citation type="submission" date="2019-12" db="EMBL/GenBank/DDBJ databases">
        <title>Genomic-based taxomic classification of the family Erythrobacteraceae.</title>
        <authorList>
            <person name="Xu L."/>
        </authorList>
    </citation>
    <scope>NUCLEOTIDE SEQUENCE [LARGE SCALE GENOMIC DNA]</scope>
    <source>
        <strain evidence="2 3">KCTC 42453</strain>
    </source>
</reference>
<feature type="signal peptide" evidence="1">
    <location>
        <begin position="1"/>
        <end position="20"/>
    </location>
</feature>
<evidence type="ECO:0000313" key="2">
    <source>
        <dbReference type="EMBL" id="MXP43047.1"/>
    </source>
</evidence>
<proteinExistence type="predicted"/>
<dbReference type="Proteomes" id="UP000431922">
    <property type="component" value="Unassembled WGS sequence"/>
</dbReference>
<dbReference type="RefSeq" id="WP_160754697.1">
    <property type="nucleotide sequence ID" value="NZ_WTYL01000001.1"/>
</dbReference>
<accession>A0A845B0V0</accession>
<dbReference type="SUPFAM" id="SSF143744">
    <property type="entry name" value="GlcG-like"/>
    <property type="match status" value="1"/>
</dbReference>
<dbReference type="OrthoDB" id="5988518at2"/>
<dbReference type="Gene3D" id="3.30.450.150">
    <property type="entry name" value="Haem-degrading domain"/>
    <property type="match status" value="1"/>
</dbReference>
<protein>
    <recommendedName>
        <fullName evidence="4">Heme-binding protein</fullName>
    </recommendedName>
</protein>
<keyword evidence="3" id="KW-1185">Reference proteome</keyword>
<feature type="chain" id="PRO_5032699926" description="Heme-binding protein" evidence="1">
    <location>
        <begin position="21"/>
        <end position="153"/>
    </location>
</feature>
<dbReference type="Pfam" id="PF03928">
    <property type="entry name" value="HbpS-like"/>
    <property type="match status" value="1"/>
</dbReference>
<dbReference type="PANTHER" id="PTHR34309:SF1">
    <property type="entry name" value="PROTEIN GLCG"/>
    <property type="match status" value="1"/>
</dbReference>
<dbReference type="PANTHER" id="PTHR34309">
    <property type="entry name" value="SLR1406 PROTEIN"/>
    <property type="match status" value="1"/>
</dbReference>
<sequence length="153" mass="15383">MRIVTAVGATALLALYPAQAQTLKPALDYVTAAKIRDGCIAWAAERNLHVATAIFNSDGTLITFAKMDGVPAAIVEIAQWKGKSAATFQEASANTANWGGPAPGMSTWGGGVPFFAEDGSPLGGVGTSGAETGDDIACGEAGIAAAGMRAKAK</sequence>
<organism evidence="2 3">
    <name type="scientific">Allopontixanthobacter sediminis</name>
    <dbReference type="NCBI Taxonomy" id="1689985"/>
    <lineage>
        <taxon>Bacteria</taxon>
        <taxon>Pseudomonadati</taxon>
        <taxon>Pseudomonadota</taxon>
        <taxon>Alphaproteobacteria</taxon>
        <taxon>Sphingomonadales</taxon>
        <taxon>Erythrobacteraceae</taxon>
        <taxon>Allopontixanthobacter</taxon>
    </lineage>
</organism>
<keyword evidence="1" id="KW-0732">Signal</keyword>
<evidence type="ECO:0000256" key="1">
    <source>
        <dbReference type="SAM" id="SignalP"/>
    </source>
</evidence>
<evidence type="ECO:0000313" key="3">
    <source>
        <dbReference type="Proteomes" id="UP000431922"/>
    </source>
</evidence>